<feature type="domain" description="Methyl-accepting transducer" evidence="3">
    <location>
        <begin position="240"/>
        <end position="431"/>
    </location>
</feature>
<organism evidence="5 6">
    <name type="scientific">Vibrio hippocampi</name>
    <dbReference type="NCBI Taxonomy" id="654686"/>
    <lineage>
        <taxon>Bacteria</taxon>
        <taxon>Pseudomonadati</taxon>
        <taxon>Pseudomonadota</taxon>
        <taxon>Gammaproteobacteria</taxon>
        <taxon>Vibrionales</taxon>
        <taxon>Vibrionaceae</taxon>
        <taxon>Vibrio</taxon>
    </lineage>
</organism>
<evidence type="ECO:0000259" key="3">
    <source>
        <dbReference type="PROSITE" id="PS50111"/>
    </source>
</evidence>
<dbReference type="CDD" id="cd11386">
    <property type="entry name" value="MCP_signal"/>
    <property type="match status" value="1"/>
</dbReference>
<dbReference type="SUPFAM" id="SSF55785">
    <property type="entry name" value="PYP-like sensor domain (PAS domain)"/>
    <property type="match status" value="2"/>
</dbReference>
<protein>
    <submittedName>
        <fullName evidence="5">Biofilm dispersion protein BdlA</fullName>
    </submittedName>
</protein>
<dbReference type="PROSITE" id="PS50111">
    <property type="entry name" value="CHEMOTAXIS_TRANSDUC_2"/>
    <property type="match status" value="1"/>
</dbReference>
<dbReference type="Gene3D" id="3.30.450.20">
    <property type="entry name" value="PAS domain"/>
    <property type="match status" value="2"/>
</dbReference>
<dbReference type="InterPro" id="IPR001610">
    <property type="entry name" value="PAC"/>
</dbReference>
<dbReference type="EMBL" id="CAKLCM010000002">
    <property type="protein sequence ID" value="CAH0525290.1"/>
    <property type="molecule type" value="Genomic_DNA"/>
</dbReference>
<dbReference type="CDD" id="cd00130">
    <property type="entry name" value="PAS"/>
    <property type="match status" value="2"/>
</dbReference>
<comment type="caution">
    <text evidence="5">The sequence shown here is derived from an EMBL/GenBank/DDBJ whole genome shotgun (WGS) entry which is preliminary data.</text>
</comment>
<dbReference type="InterPro" id="IPR000700">
    <property type="entry name" value="PAS-assoc_C"/>
</dbReference>
<sequence length="431" mass="47751">MFFTKKQKPETKSSHSDNVYHSLKKHVAWIEFNPEGIIQDASELFLDVVGYSLTEVIGKHHKIFCDDSYVRSAIYHRFWQDLASGASKEGTFDRKNKQGETLILEATYFPIKDSHGNVTSVAKIASDITELSYQKQTNDDLFSALDKSQAIIEFEPDGTILSANSNFLNALGYSASQVVGYQHRMFCFDNFYNENPHFWQDLQKGQVKSGLFQRCSSSGSSVWIEATYNPIMDKAGKVIKVVKLATDITERVERNRAMAEASEVAYSTSVETAQIAQEGSRLLGESVEVSLNVSQKAESTSQKVHLLNDSSKNIHNIVSTIQGIADQTNLLALNAAIEAARAGEYGRGFAVVADEVRQLASRTSNSTDEIVKVVEENQQLINDVTNMMTEMSSISEQGNAKITEVSTVMDEIHKGAENVSNTVMNLSNSHS</sequence>
<dbReference type="Pfam" id="PF00015">
    <property type="entry name" value="MCPsignal"/>
    <property type="match status" value="1"/>
</dbReference>
<dbReference type="InterPro" id="IPR035965">
    <property type="entry name" value="PAS-like_dom_sf"/>
</dbReference>
<dbReference type="Proteomes" id="UP000838160">
    <property type="component" value="Unassembled WGS sequence"/>
</dbReference>
<dbReference type="SUPFAM" id="SSF58104">
    <property type="entry name" value="Methyl-accepting chemotaxis protein (MCP) signaling domain"/>
    <property type="match status" value="1"/>
</dbReference>
<evidence type="ECO:0000313" key="6">
    <source>
        <dbReference type="Proteomes" id="UP000838160"/>
    </source>
</evidence>
<feature type="domain" description="PAC" evidence="4">
    <location>
        <begin position="205"/>
        <end position="260"/>
    </location>
</feature>
<dbReference type="PANTHER" id="PTHR24422">
    <property type="entry name" value="CHEMOTAXIS PROTEIN METHYLTRANSFERASE"/>
    <property type="match status" value="1"/>
</dbReference>
<keyword evidence="6" id="KW-1185">Reference proteome</keyword>
<evidence type="ECO:0000256" key="2">
    <source>
        <dbReference type="PROSITE-ProRule" id="PRU00284"/>
    </source>
</evidence>
<accession>A0ABM8ZG81</accession>
<dbReference type="InterPro" id="IPR004090">
    <property type="entry name" value="Chemotax_Me-accpt_rcpt"/>
</dbReference>
<dbReference type="SMART" id="SM00283">
    <property type="entry name" value="MA"/>
    <property type="match status" value="1"/>
</dbReference>
<dbReference type="NCBIfam" id="TIGR00229">
    <property type="entry name" value="sensory_box"/>
    <property type="match status" value="2"/>
</dbReference>
<dbReference type="InterPro" id="IPR050903">
    <property type="entry name" value="Bact_Chemotaxis_MeTrfase"/>
</dbReference>
<dbReference type="PANTHER" id="PTHR24422:SF10">
    <property type="entry name" value="CHEMOTAXIS PROTEIN METHYLTRANSFERASE 2"/>
    <property type="match status" value="1"/>
</dbReference>
<proteinExistence type="predicted"/>
<dbReference type="SMART" id="SM00086">
    <property type="entry name" value="PAC"/>
    <property type="match status" value="2"/>
</dbReference>
<evidence type="ECO:0000256" key="1">
    <source>
        <dbReference type="ARBA" id="ARBA00023224"/>
    </source>
</evidence>
<dbReference type="InterPro" id="IPR004089">
    <property type="entry name" value="MCPsignal_dom"/>
</dbReference>
<dbReference type="Pfam" id="PF13426">
    <property type="entry name" value="PAS_9"/>
    <property type="match status" value="2"/>
</dbReference>
<feature type="domain" description="PAC" evidence="4">
    <location>
        <begin position="86"/>
        <end position="140"/>
    </location>
</feature>
<evidence type="ECO:0000259" key="4">
    <source>
        <dbReference type="PROSITE" id="PS50113"/>
    </source>
</evidence>
<gene>
    <name evidence="5" type="primary">bdlA</name>
    <name evidence="5" type="ORF">VHP8226_00900</name>
</gene>
<dbReference type="PROSITE" id="PS50113">
    <property type="entry name" value="PAC"/>
    <property type="match status" value="2"/>
</dbReference>
<dbReference type="Gene3D" id="1.10.287.950">
    <property type="entry name" value="Methyl-accepting chemotaxis protein"/>
    <property type="match status" value="1"/>
</dbReference>
<dbReference type="PRINTS" id="PR00260">
    <property type="entry name" value="CHEMTRNSDUCR"/>
</dbReference>
<evidence type="ECO:0000313" key="5">
    <source>
        <dbReference type="EMBL" id="CAH0525290.1"/>
    </source>
</evidence>
<name>A0ABM8ZG81_9VIBR</name>
<reference evidence="5" key="1">
    <citation type="submission" date="2021-12" db="EMBL/GenBank/DDBJ databases">
        <authorList>
            <person name="Rodrigo-Torres L."/>
            <person name="Arahal R. D."/>
            <person name="Lucena T."/>
        </authorList>
    </citation>
    <scope>NUCLEOTIDE SEQUENCE</scope>
    <source>
        <strain evidence="5">CECT 8226</strain>
    </source>
</reference>
<keyword evidence="1 2" id="KW-0807">Transducer</keyword>
<dbReference type="InterPro" id="IPR000014">
    <property type="entry name" value="PAS"/>
</dbReference>